<name>X1IV01_9ZZZZ</name>
<accession>X1IV01</accession>
<dbReference type="AlphaFoldDB" id="X1IV01"/>
<sequence length="101" mass="12109">MVRILNSFSKRINKEFSIIVPLKEDPQNRLYEKEIRFFETVFYLKIKEIISINKCNIIRDFEYQNEEKQKFGLDLTFKKNIGSIKGVPLYTRNVTSNSIKR</sequence>
<proteinExistence type="predicted"/>
<organism evidence="1">
    <name type="scientific">marine sediment metagenome</name>
    <dbReference type="NCBI Taxonomy" id="412755"/>
    <lineage>
        <taxon>unclassified sequences</taxon>
        <taxon>metagenomes</taxon>
        <taxon>ecological metagenomes</taxon>
    </lineage>
</organism>
<evidence type="ECO:0000313" key="1">
    <source>
        <dbReference type="EMBL" id="GAH85517.1"/>
    </source>
</evidence>
<protein>
    <submittedName>
        <fullName evidence="1">Uncharacterized protein</fullName>
    </submittedName>
</protein>
<dbReference type="EMBL" id="BARU01041166">
    <property type="protein sequence ID" value="GAH85517.1"/>
    <property type="molecule type" value="Genomic_DNA"/>
</dbReference>
<reference evidence="1" key="1">
    <citation type="journal article" date="2014" name="Front. Microbiol.">
        <title>High frequency of phylogenetically diverse reductive dehalogenase-homologous genes in deep subseafloor sedimentary metagenomes.</title>
        <authorList>
            <person name="Kawai M."/>
            <person name="Futagami T."/>
            <person name="Toyoda A."/>
            <person name="Takaki Y."/>
            <person name="Nishi S."/>
            <person name="Hori S."/>
            <person name="Arai W."/>
            <person name="Tsubouchi T."/>
            <person name="Morono Y."/>
            <person name="Uchiyama I."/>
            <person name="Ito T."/>
            <person name="Fujiyama A."/>
            <person name="Inagaki F."/>
            <person name="Takami H."/>
        </authorList>
    </citation>
    <scope>NUCLEOTIDE SEQUENCE</scope>
    <source>
        <strain evidence="1">Expedition CK06-06</strain>
    </source>
</reference>
<comment type="caution">
    <text evidence="1">The sequence shown here is derived from an EMBL/GenBank/DDBJ whole genome shotgun (WGS) entry which is preliminary data.</text>
</comment>
<gene>
    <name evidence="1" type="ORF">S03H2_63512</name>
</gene>